<name>A0A8C9C5P8_PHOSS</name>
<dbReference type="GO" id="GO:0042771">
    <property type="term" value="P:intrinsic apoptotic signaling pathway in response to DNA damage by p53 class mediator"/>
    <property type="evidence" value="ECO:0007669"/>
    <property type="project" value="TreeGrafter"/>
</dbReference>
<accession>A0A8C9C5P8</accession>
<dbReference type="Gene3D" id="3.30.420.10">
    <property type="entry name" value="Ribonuclease H-like superfamily/Ribonuclease H"/>
    <property type="match status" value="1"/>
</dbReference>
<dbReference type="GO" id="GO:0004527">
    <property type="term" value="F:exonuclease activity"/>
    <property type="evidence" value="ECO:0007669"/>
    <property type="project" value="InterPro"/>
</dbReference>
<dbReference type="PANTHER" id="PTHR12801">
    <property type="entry name" value="RNA EXONUCLEASE REXO1 / RECO3 FAMILY MEMBER-RELATED"/>
    <property type="match status" value="1"/>
</dbReference>
<evidence type="ECO:0000313" key="4">
    <source>
        <dbReference type="Ensembl" id="ENSPSNP00000016808.1"/>
    </source>
</evidence>
<dbReference type="Pfam" id="PF00929">
    <property type="entry name" value="RNase_T"/>
    <property type="match status" value="1"/>
</dbReference>
<dbReference type="InterPro" id="IPR047021">
    <property type="entry name" value="REXO1/3/4-like"/>
</dbReference>
<dbReference type="InterPro" id="IPR012337">
    <property type="entry name" value="RNaseH-like_sf"/>
</dbReference>
<keyword evidence="1" id="KW-0540">Nuclease</keyword>
<evidence type="ECO:0000256" key="2">
    <source>
        <dbReference type="ARBA" id="ARBA00022801"/>
    </source>
</evidence>
<protein>
    <recommendedName>
        <fullName evidence="3">Exonuclease domain-containing protein</fullName>
    </recommendedName>
</protein>
<dbReference type="Proteomes" id="UP000694554">
    <property type="component" value="Chromosome 2"/>
</dbReference>
<feature type="domain" description="Exonuclease" evidence="3">
    <location>
        <begin position="5"/>
        <end position="79"/>
    </location>
</feature>
<dbReference type="SUPFAM" id="SSF53098">
    <property type="entry name" value="Ribonuclease H-like"/>
    <property type="match status" value="1"/>
</dbReference>
<sequence length="88" mass="9754">GAGYVAIDCEMVGTEPRTWVSELARCSVVSYHGEVLFSKYVWTEMPIMDYCSLWSAITGQHMCKAISFQVAQKEILETFPSSSALAPL</sequence>
<dbReference type="GeneTree" id="ENSGT00940000161660"/>
<keyword evidence="5" id="KW-1185">Reference proteome</keyword>
<dbReference type="AlphaFoldDB" id="A0A8C9C5P8"/>
<evidence type="ECO:0000259" key="3">
    <source>
        <dbReference type="Pfam" id="PF00929"/>
    </source>
</evidence>
<dbReference type="PANTHER" id="PTHR12801:SF57">
    <property type="entry name" value="APOPTOSIS-ENHANCING NUCLEASE"/>
    <property type="match status" value="1"/>
</dbReference>
<dbReference type="GO" id="GO:0003676">
    <property type="term" value="F:nucleic acid binding"/>
    <property type="evidence" value="ECO:0007669"/>
    <property type="project" value="InterPro"/>
</dbReference>
<dbReference type="Ensembl" id="ENSPSNT00000018952.1">
    <property type="protein sequence ID" value="ENSPSNP00000016808.1"/>
    <property type="gene ID" value="ENSPSNG00000012367.1"/>
</dbReference>
<reference evidence="4" key="2">
    <citation type="submission" date="2025-08" db="UniProtKB">
        <authorList>
            <consortium name="Ensembl"/>
        </authorList>
    </citation>
    <scope>IDENTIFICATION</scope>
</reference>
<evidence type="ECO:0000256" key="1">
    <source>
        <dbReference type="ARBA" id="ARBA00022722"/>
    </source>
</evidence>
<reference evidence="4" key="1">
    <citation type="submission" date="2019-08" db="EMBL/GenBank/DDBJ databases">
        <title>Phocoena sinus (Vaquita) genome, mPhoSin1, primary haplotype.</title>
        <authorList>
            <person name="Morin P."/>
            <person name="Mountcastle J."/>
            <person name="Fungtammasan C."/>
            <person name="Rhie A."/>
            <person name="Rojas-Bracho L."/>
            <person name="Smith C.R."/>
            <person name="Taylor B.L."/>
            <person name="Gulland F.M.D."/>
            <person name="Musser W."/>
            <person name="Houck M."/>
            <person name="Haase B."/>
            <person name="Paez S."/>
            <person name="Howe K."/>
            <person name="Torrance J."/>
            <person name="Formenti G."/>
            <person name="Phillippy A."/>
            <person name="Ryder O."/>
            <person name="Jarvis E.D."/>
            <person name="Fedrigo O."/>
        </authorList>
    </citation>
    <scope>NUCLEOTIDE SEQUENCE [LARGE SCALE GENOMIC DNA]</scope>
</reference>
<organism evidence="4 5">
    <name type="scientific">Phocoena sinus</name>
    <name type="common">Vaquita</name>
    <dbReference type="NCBI Taxonomy" id="42100"/>
    <lineage>
        <taxon>Eukaryota</taxon>
        <taxon>Metazoa</taxon>
        <taxon>Chordata</taxon>
        <taxon>Craniata</taxon>
        <taxon>Vertebrata</taxon>
        <taxon>Euteleostomi</taxon>
        <taxon>Mammalia</taxon>
        <taxon>Eutheria</taxon>
        <taxon>Laurasiatheria</taxon>
        <taxon>Artiodactyla</taxon>
        <taxon>Whippomorpha</taxon>
        <taxon>Cetacea</taxon>
        <taxon>Odontoceti</taxon>
        <taxon>Phocoenidae</taxon>
        <taxon>Phocoena</taxon>
    </lineage>
</organism>
<proteinExistence type="predicted"/>
<dbReference type="GO" id="GO:0005634">
    <property type="term" value="C:nucleus"/>
    <property type="evidence" value="ECO:0007669"/>
    <property type="project" value="TreeGrafter"/>
</dbReference>
<reference evidence="4" key="3">
    <citation type="submission" date="2025-09" db="UniProtKB">
        <authorList>
            <consortium name="Ensembl"/>
        </authorList>
    </citation>
    <scope>IDENTIFICATION</scope>
</reference>
<keyword evidence="2" id="KW-0378">Hydrolase</keyword>
<evidence type="ECO:0000313" key="5">
    <source>
        <dbReference type="Proteomes" id="UP000694554"/>
    </source>
</evidence>
<dbReference type="InterPro" id="IPR036397">
    <property type="entry name" value="RNaseH_sf"/>
</dbReference>
<dbReference type="InterPro" id="IPR013520">
    <property type="entry name" value="Ribonucl_H"/>
</dbReference>